<proteinExistence type="inferred from homology"/>
<feature type="compositionally biased region" description="Polar residues" evidence="10">
    <location>
        <begin position="324"/>
        <end position="333"/>
    </location>
</feature>
<evidence type="ECO:0000256" key="8">
    <source>
        <dbReference type="ARBA" id="ARBA00065556"/>
    </source>
</evidence>
<feature type="compositionally biased region" description="Basic and acidic residues" evidence="10">
    <location>
        <begin position="615"/>
        <end position="626"/>
    </location>
</feature>
<feature type="region of interest" description="Disordered" evidence="10">
    <location>
        <begin position="73"/>
        <end position="116"/>
    </location>
</feature>
<dbReference type="CDD" id="cd00265">
    <property type="entry name" value="MADS_MEF2_like"/>
    <property type="match status" value="1"/>
</dbReference>
<dbReference type="GO" id="GO:0000978">
    <property type="term" value="F:RNA polymerase II cis-regulatory region sequence-specific DNA binding"/>
    <property type="evidence" value="ECO:0007669"/>
    <property type="project" value="TreeGrafter"/>
</dbReference>
<reference evidence="12" key="2">
    <citation type="submission" date="2023-07" db="EMBL/GenBank/DDBJ databases">
        <authorList>
            <consortium name="Lawrence Berkeley National Laboratory"/>
            <person name="Haridas S."/>
            <person name="Hensen N."/>
            <person name="Bonometti L."/>
            <person name="Westerberg I."/>
            <person name="Brannstrom I.O."/>
            <person name="Guillou S."/>
            <person name="Cros-Aarteil S."/>
            <person name="Calhoun S."/>
            <person name="Kuo A."/>
            <person name="Mondo S."/>
            <person name="Pangilinan J."/>
            <person name="Riley R."/>
            <person name="LaButti K."/>
            <person name="Andreopoulos B."/>
            <person name="Lipzen A."/>
            <person name="Chen C."/>
            <person name="Yanf M."/>
            <person name="Daum C."/>
            <person name="Ng V."/>
            <person name="Clum A."/>
            <person name="Steindorff A."/>
            <person name="Ohm R."/>
            <person name="Martin F."/>
            <person name="Silar P."/>
            <person name="Natvig D."/>
            <person name="Lalanne C."/>
            <person name="Gautier V."/>
            <person name="Ament-velasquez S.L."/>
            <person name="Kruys A."/>
            <person name="Hutchinson M.I."/>
            <person name="Powell A.J."/>
            <person name="Barry K."/>
            <person name="Miller A.N."/>
            <person name="Grigoriev I.V."/>
            <person name="Debuchy R."/>
            <person name="Gladieux P."/>
            <person name="Thoren M.H."/>
            <person name="Johannesson H."/>
        </authorList>
    </citation>
    <scope>NUCLEOTIDE SEQUENCE</scope>
    <source>
        <strain evidence="12">FGSC 1904</strain>
    </source>
</reference>
<reference evidence="12" key="1">
    <citation type="journal article" date="2023" name="Mol. Phylogenet. Evol.">
        <title>Genome-scale phylogeny and comparative genomics of the fungal order Sordariales.</title>
        <authorList>
            <person name="Hensen N."/>
            <person name="Bonometti L."/>
            <person name="Westerberg I."/>
            <person name="Brannstrom I.O."/>
            <person name="Guillou S."/>
            <person name="Cros-Aarteil S."/>
            <person name="Calhoun S."/>
            <person name="Haridas S."/>
            <person name="Kuo A."/>
            <person name="Mondo S."/>
            <person name="Pangilinan J."/>
            <person name="Riley R."/>
            <person name="LaButti K."/>
            <person name="Andreopoulos B."/>
            <person name="Lipzen A."/>
            <person name="Chen C."/>
            <person name="Yan M."/>
            <person name="Daum C."/>
            <person name="Ng V."/>
            <person name="Clum A."/>
            <person name="Steindorff A."/>
            <person name="Ohm R.A."/>
            <person name="Martin F."/>
            <person name="Silar P."/>
            <person name="Natvig D.O."/>
            <person name="Lalanne C."/>
            <person name="Gautier V."/>
            <person name="Ament-Velasquez S.L."/>
            <person name="Kruys A."/>
            <person name="Hutchinson M.I."/>
            <person name="Powell A.J."/>
            <person name="Barry K."/>
            <person name="Miller A.N."/>
            <person name="Grigoriev I.V."/>
            <person name="Debuchy R."/>
            <person name="Gladieux P."/>
            <person name="Hiltunen Thoren M."/>
            <person name="Johannesson H."/>
        </authorList>
    </citation>
    <scope>NUCLEOTIDE SEQUENCE</scope>
    <source>
        <strain evidence="12">FGSC 1904</strain>
    </source>
</reference>
<feature type="compositionally biased region" description="Low complexity" evidence="10">
    <location>
        <begin position="313"/>
        <end position="323"/>
    </location>
</feature>
<dbReference type="InterPro" id="IPR036879">
    <property type="entry name" value="TF_MADSbox_sf"/>
</dbReference>
<dbReference type="PRINTS" id="PR00404">
    <property type="entry name" value="MADSDOMAIN"/>
</dbReference>
<feature type="compositionally biased region" description="Polar residues" evidence="10">
    <location>
        <begin position="350"/>
        <end position="363"/>
    </location>
</feature>
<accession>A0AAE0PB43</accession>
<dbReference type="EMBL" id="JAUTDP010000009">
    <property type="protein sequence ID" value="KAK3396345.1"/>
    <property type="molecule type" value="Genomic_DNA"/>
</dbReference>
<evidence type="ECO:0000256" key="4">
    <source>
        <dbReference type="ARBA" id="ARBA00023163"/>
    </source>
</evidence>
<dbReference type="PROSITE" id="PS00350">
    <property type="entry name" value="MADS_BOX_1"/>
    <property type="match status" value="1"/>
</dbReference>
<feature type="compositionally biased region" description="Polar residues" evidence="10">
    <location>
        <begin position="604"/>
        <end position="614"/>
    </location>
</feature>
<dbReference type="InterPro" id="IPR033896">
    <property type="entry name" value="MEF2-like_N"/>
</dbReference>
<evidence type="ECO:0000259" key="11">
    <source>
        <dbReference type="PROSITE" id="PS50066"/>
    </source>
</evidence>
<dbReference type="GO" id="GO:0033554">
    <property type="term" value="P:cellular response to stress"/>
    <property type="evidence" value="ECO:0007669"/>
    <property type="project" value="UniProtKB-ARBA"/>
</dbReference>
<dbReference type="GO" id="GO:0045944">
    <property type="term" value="P:positive regulation of transcription by RNA polymerase II"/>
    <property type="evidence" value="ECO:0007669"/>
    <property type="project" value="InterPro"/>
</dbReference>
<dbReference type="GO" id="GO:0046983">
    <property type="term" value="F:protein dimerization activity"/>
    <property type="evidence" value="ECO:0007669"/>
    <property type="project" value="InterPro"/>
</dbReference>
<dbReference type="PROSITE" id="PS50066">
    <property type="entry name" value="MADS_BOX_2"/>
    <property type="match status" value="1"/>
</dbReference>
<comment type="caution">
    <text evidence="12">The sequence shown here is derived from an EMBL/GenBank/DDBJ whole genome shotgun (WGS) entry which is preliminary data.</text>
</comment>
<feature type="compositionally biased region" description="Polar residues" evidence="10">
    <location>
        <begin position="389"/>
        <end position="437"/>
    </location>
</feature>
<feature type="compositionally biased region" description="Low complexity" evidence="10">
    <location>
        <begin position="469"/>
        <end position="478"/>
    </location>
</feature>
<dbReference type="Pfam" id="PF00319">
    <property type="entry name" value="SRF-TF"/>
    <property type="match status" value="1"/>
</dbReference>
<dbReference type="SUPFAM" id="SSF55455">
    <property type="entry name" value="SRF-like"/>
    <property type="match status" value="1"/>
</dbReference>
<evidence type="ECO:0000256" key="10">
    <source>
        <dbReference type="SAM" id="MobiDB-lite"/>
    </source>
</evidence>
<keyword evidence="13" id="KW-1185">Reference proteome</keyword>
<organism evidence="12 13">
    <name type="scientific">Sordaria brevicollis</name>
    <dbReference type="NCBI Taxonomy" id="83679"/>
    <lineage>
        <taxon>Eukaryota</taxon>
        <taxon>Fungi</taxon>
        <taxon>Dikarya</taxon>
        <taxon>Ascomycota</taxon>
        <taxon>Pezizomycotina</taxon>
        <taxon>Sordariomycetes</taxon>
        <taxon>Sordariomycetidae</taxon>
        <taxon>Sordariales</taxon>
        <taxon>Sordariaceae</taxon>
        <taxon>Sordaria</taxon>
    </lineage>
</organism>
<dbReference type="Gene3D" id="3.40.1810.10">
    <property type="entry name" value="Transcription factor, MADS-box"/>
    <property type="match status" value="1"/>
</dbReference>
<sequence>MGRRKIEIKAIKDDRNRSVTFLKRKGGLFKKAHELSVLCSVDVAVIIFGNNKKLYEYSSGNIREILQRYTYHGGPNEHKGPQDFNGGADDDDDDDENGTNSQGEQQHMIYQPNPPAPFPYIRHTSLSDSPPVPNGAFGPQPGHQMSRAHTPQPPFVIARPPSVNDIRRLRPGQPVGPVGVAQELQNRSAFVPSPPIYNPQPPATMAPTHGLPSQLHPQYPFQPSQPPAHPMQQFEDQRRSPLPPTFVSQPPPPPAQRPHSTSPPELLQPPMTQQQAHRHSASPQVHQAQLPQQPPRIPSANMSPPPPQPAQPPQQHQHQYQQPNHLLSNQNLQPPAPPKPEDRPRRLIPTLNTSVKNHGQGSVFTPIEPENKSILSQHFAAFRPEIKSESPNNRSQSLDGGSMSKPNTSTPSIQLSSANGQGTTHRTNSLTAISQSTLPPPSRPPHLRVGGGGPLRPRLKVQIPDDSDSGSAAGSASSPRVTTTTDSAAPQPLKTGPVLPPPSPSASNLPSAGATGPPNPFAPRSTVQHNNMHIDTPVSALPSRFLGDLLPSPSRFYPAEWGYGIGGESNTLPSPLNFATPVNGTGPSFLRDDPTPLKRKSPETKSTGADNDSGSNHDAKRMRHDS</sequence>
<feature type="domain" description="MADS-box" evidence="11">
    <location>
        <begin position="1"/>
        <end position="61"/>
    </location>
</feature>
<dbReference type="GO" id="GO:0000981">
    <property type="term" value="F:DNA-binding transcription factor activity, RNA polymerase II-specific"/>
    <property type="evidence" value="ECO:0007669"/>
    <property type="project" value="TreeGrafter"/>
</dbReference>
<dbReference type="PANTHER" id="PTHR11945:SF534">
    <property type="entry name" value="MYOCYTE-SPECIFIC ENHANCER FACTOR 2"/>
    <property type="match status" value="1"/>
</dbReference>
<evidence type="ECO:0000256" key="5">
    <source>
        <dbReference type="ARBA" id="ARBA00023242"/>
    </source>
</evidence>
<comment type="function">
    <text evidence="7">Transcription factor acting downstream of the MPS1 MAP kinase (MAPK) cascade during conidiation and plant infection. Required for overcoming plant defense responses and the differentiation of secondary infectious hyphae in live plant cells.</text>
</comment>
<feature type="compositionally biased region" description="Acidic residues" evidence="10">
    <location>
        <begin position="88"/>
        <end position="97"/>
    </location>
</feature>
<keyword evidence="4" id="KW-0804">Transcription</keyword>
<comment type="similarity">
    <text evidence="6">Belongs to the MEF2 family.</text>
</comment>
<keyword evidence="2" id="KW-0805">Transcription regulation</keyword>
<dbReference type="GO" id="GO:0008301">
    <property type="term" value="F:DNA binding, bending"/>
    <property type="evidence" value="ECO:0007669"/>
    <property type="project" value="UniProtKB-ARBA"/>
</dbReference>
<evidence type="ECO:0000256" key="1">
    <source>
        <dbReference type="ARBA" id="ARBA00004123"/>
    </source>
</evidence>
<evidence type="ECO:0000256" key="9">
    <source>
        <dbReference type="ARBA" id="ARBA00068022"/>
    </source>
</evidence>
<dbReference type="SMART" id="SM00432">
    <property type="entry name" value="MADS"/>
    <property type="match status" value="1"/>
</dbReference>
<feature type="compositionally biased region" description="Pro residues" evidence="10">
    <location>
        <begin position="292"/>
        <end position="312"/>
    </location>
</feature>
<comment type="subunit">
    <text evidence="8">Interacts with MAPK MPS1.</text>
</comment>
<evidence type="ECO:0000313" key="13">
    <source>
        <dbReference type="Proteomes" id="UP001281003"/>
    </source>
</evidence>
<feature type="compositionally biased region" description="Pro residues" evidence="10">
    <location>
        <begin position="192"/>
        <end position="204"/>
    </location>
</feature>
<evidence type="ECO:0000313" key="12">
    <source>
        <dbReference type="EMBL" id="KAK3396345.1"/>
    </source>
</evidence>
<evidence type="ECO:0000256" key="6">
    <source>
        <dbReference type="ARBA" id="ARBA00025805"/>
    </source>
</evidence>
<keyword evidence="3" id="KW-0238">DNA-binding</keyword>
<dbReference type="PANTHER" id="PTHR11945">
    <property type="entry name" value="MADS BOX PROTEIN"/>
    <property type="match status" value="1"/>
</dbReference>
<dbReference type="Proteomes" id="UP001281003">
    <property type="component" value="Unassembled WGS sequence"/>
</dbReference>
<protein>
    <recommendedName>
        <fullName evidence="9">MADS-box MEF2 type transcription factor MIG1</fullName>
    </recommendedName>
</protein>
<feature type="compositionally biased region" description="Pro residues" evidence="10">
    <location>
        <begin position="241"/>
        <end position="256"/>
    </location>
</feature>
<feature type="region of interest" description="Disordered" evidence="10">
    <location>
        <begin position="190"/>
        <end position="535"/>
    </location>
</feature>
<dbReference type="FunFam" id="3.40.1810.10:FF:000013">
    <property type="entry name" value="Transcription factor, MADS-box"/>
    <property type="match status" value="1"/>
</dbReference>
<evidence type="ECO:0000256" key="7">
    <source>
        <dbReference type="ARBA" id="ARBA00059910"/>
    </source>
</evidence>
<keyword evidence="5" id="KW-0539">Nucleus</keyword>
<dbReference type="InterPro" id="IPR002100">
    <property type="entry name" value="TF_MADSbox"/>
</dbReference>
<comment type="subcellular location">
    <subcellularLocation>
        <location evidence="1">Nucleus</location>
    </subcellularLocation>
</comment>
<evidence type="ECO:0000256" key="2">
    <source>
        <dbReference type="ARBA" id="ARBA00023015"/>
    </source>
</evidence>
<feature type="compositionally biased region" description="Polar residues" evidence="10">
    <location>
        <begin position="479"/>
        <end position="488"/>
    </location>
</feature>
<dbReference type="AlphaFoldDB" id="A0AAE0PB43"/>
<name>A0AAE0PB43_SORBR</name>
<feature type="compositionally biased region" description="Polar residues" evidence="10">
    <location>
        <begin position="270"/>
        <end position="291"/>
    </location>
</feature>
<feature type="region of interest" description="Disordered" evidence="10">
    <location>
        <begin position="567"/>
        <end position="626"/>
    </location>
</feature>
<dbReference type="GO" id="GO:0005634">
    <property type="term" value="C:nucleus"/>
    <property type="evidence" value="ECO:0007669"/>
    <property type="project" value="UniProtKB-SubCell"/>
</dbReference>
<feature type="compositionally biased region" description="Basic and acidic residues" evidence="10">
    <location>
        <begin position="590"/>
        <end position="603"/>
    </location>
</feature>
<gene>
    <name evidence="12" type="ORF">B0T20DRAFT_268709</name>
</gene>
<evidence type="ECO:0000256" key="3">
    <source>
        <dbReference type="ARBA" id="ARBA00023125"/>
    </source>
</evidence>